<proteinExistence type="predicted"/>
<dbReference type="PROSITE" id="PS51257">
    <property type="entry name" value="PROKAR_LIPOPROTEIN"/>
    <property type="match status" value="1"/>
</dbReference>
<name>A0A0F9WKW2_9ZZZZ</name>
<evidence type="ECO:0000313" key="1">
    <source>
        <dbReference type="EMBL" id="KKN86661.1"/>
    </source>
</evidence>
<reference evidence="1" key="1">
    <citation type="journal article" date="2015" name="Nature">
        <title>Complex archaea that bridge the gap between prokaryotes and eukaryotes.</title>
        <authorList>
            <person name="Spang A."/>
            <person name="Saw J.H."/>
            <person name="Jorgensen S.L."/>
            <person name="Zaremba-Niedzwiedzka K."/>
            <person name="Martijn J."/>
            <person name="Lind A.E."/>
            <person name="van Eijk R."/>
            <person name="Schleper C."/>
            <person name="Guy L."/>
            <person name="Ettema T.J."/>
        </authorList>
    </citation>
    <scope>NUCLEOTIDE SEQUENCE</scope>
</reference>
<dbReference type="EMBL" id="LAZR01000145">
    <property type="protein sequence ID" value="KKN86661.1"/>
    <property type="molecule type" value="Genomic_DNA"/>
</dbReference>
<gene>
    <name evidence="1" type="ORF">LCGC14_0266240</name>
</gene>
<sequence>MQTKSVLLLIFVLFLACNKNDDGEPSFPNNYFIAQRADITWQGSTEIVLTASDTLIFLAVGNGLDNGVLVAKIKFDGIGSYILNDLDGIYYNTLGGDVLISQYAIEDGSNGIFSISTYEEGNRYIEGGFKMPLRATMLANPEIKDSTLTISDGQFKGFIRGEILQ</sequence>
<protein>
    <submittedName>
        <fullName evidence="1">Uncharacterized protein</fullName>
    </submittedName>
</protein>
<dbReference type="AlphaFoldDB" id="A0A0F9WKW2"/>
<organism evidence="1">
    <name type="scientific">marine sediment metagenome</name>
    <dbReference type="NCBI Taxonomy" id="412755"/>
    <lineage>
        <taxon>unclassified sequences</taxon>
        <taxon>metagenomes</taxon>
        <taxon>ecological metagenomes</taxon>
    </lineage>
</organism>
<comment type="caution">
    <text evidence="1">The sequence shown here is derived from an EMBL/GenBank/DDBJ whole genome shotgun (WGS) entry which is preliminary data.</text>
</comment>
<accession>A0A0F9WKW2</accession>